<dbReference type="PANTHER" id="PTHR43549">
    <property type="entry name" value="MULTIDRUG RESISTANCE PROTEIN YPNP-RELATED"/>
    <property type="match status" value="1"/>
</dbReference>
<feature type="transmembrane region" description="Helical" evidence="8">
    <location>
        <begin position="376"/>
        <end position="396"/>
    </location>
</feature>
<feature type="transmembrane region" description="Helical" evidence="8">
    <location>
        <begin position="300"/>
        <end position="322"/>
    </location>
</feature>
<keyword evidence="6 8" id="KW-0472">Membrane</keyword>
<dbReference type="GO" id="GO:0015297">
    <property type="term" value="F:antiporter activity"/>
    <property type="evidence" value="ECO:0007669"/>
    <property type="project" value="InterPro"/>
</dbReference>
<dbReference type="Proteomes" id="UP000237889">
    <property type="component" value="Chromosome"/>
</dbReference>
<dbReference type="InterPro" id="IPR048279">
    <property type="entry name" value="MdtK-like"/>
</dbReference>
<dbReference type="InterPro" id="IPR052031">
    <property type="entry name" value="Membrane_Transporter-Flippase"/>
</dbReference>
<feature type="transmembrane region" description="Helical" evidence="8">
    <location>
        <begin position="124"/>
        <end position="144"/>
    </location>
</feature>
<dbReference type="PANTHER" id="PTHR43549:SF3">
    <property type="entry name" value="MULTIDRUG RESISTANCE PROTEIN YPNP-RELATED"/>
    <property type="match status" value="1"/>
</dbReference>
<protein>
    <submittedName>
        <fullName evidence="9">MATE family efflux transporter</fullName>
    </submittedName>
</protein>
<reference evidence="9 10" key="1">
    <citation type="submission" date="2018-03" db="EMBL/GenBank/DDBJ databases">
        <title>Genome sequencing of Phreatobacter sp.</title>
        <authorList>
            <person name="Kim S.-J."/>
            <person name="Heo J."/>
            <person name="Kwon S.-W."/>
        </authorList>
    </citation>
    <scope>NUCLEOTIDE SEQUENCE [LARGE SCALE GENOMIC DNA]</scope>
    <source>
        <strain evidence="9 10">S-12</strain>
    </source>
</reference>
<organism evidence="9 10">
    <name type="scientific">Phreatobacter cathodiphilus</name>
    <dbReference type="NCBI Taxonomy" id="1868589"/>
    <lineage>
        <taxon>Bacteria</taxon>
        <taxon>Pseudomonadati</taxon>
        <taxon>Pseudomonadota</taxon>
        <taxon>Alphaproteobacteria</taxon>
        <taxon>Hyphomicrobiales</taxon>
        <taxon>Phreatobacteraceae</taxon>
        <taxon>Phreatobacter</taxon>
    </lineage>
</organism>
<feature type="transmembrane region" description="Helical" evidence="8">
    <location>
        <begin position="156"/>
        <end position="178"/>
    </location>
</feature>
<evidence type="ECO:0000256" key="3">
    <source>
        <dbReference type="ARBA" id="ARBA00022475"/>
    </source>
</evidence>
<accession>A0A2S0NHF9</accession>
<dbReference type="EMBL" id="CP027668">
    <property type="protein sequence ID" value="AVO47436.1"/>
    <property type="molecule type" value="Genomic_DNA"/>
</dbReference>
<evidence type="ECO:0000256" key="4">
    <source>
        <dbReference type="ARBA" id="ARBA00022692"/>
    </source>
</evidence>
<feature type="region of interest" description="Disordered" evidence="7">
    <location>
        <begin position="435"/>
        <end position="462"/>
    </location>
</feature>
<evidence type="ECO:0000256" key="1">
    <source>
        <dbReference type="ARBA" id="ARBA00004429"/>
    </source>
</evidence>
<feature type="transmembrane region" description="Helical" evidence="8">
    <location>
        <begin position="256"/>
        <end position="279"/>
    </location>
</feature>
<feature type="transmembrane region" description="Helical" evidence="8">
    <location>
        <begin position="334"/>
        <end position="364"/>
    </location>
</feature>
<evidence type="ECO:0000256" key="7">
    <source>
        <dbReference type="SAM" id="MobiDB-lite"/>
    </source>
</evidence>
<evidence type="ECO:0000256" key="2">
    <source>
        <dbReference type="ARBA" id="ARBA00022448"/>
    </source>
</evidence>
<dbReference type="AlphaFoldDB" id="A0A2S0NHF9"/>
<dbReference type="NCBIfam" id="TIGR00797">
    <property type="entry name" value="matE"/>
    <property type="match status" value="1"/>
</dbReference>
<dbReference type="GO" id="GO:0005886">
    <property type="term" value="C:plasma membrane"/>
    <property type="evidence" value="ECO:0007669"/>
    <property type="project" value="UniProtKB-SubCell"/>
</dbReference>
<keyword evidence="2" id="KW-0813">Transport</keyword>
<dbReference type="GO" id="GO:0042910">
    <property type="term" value="F:xenobiotic transmembrane transporter activity"/>
    <property type="evidence" value="ECO:0007669"/>
    <property type="project" value="InterPro"/>
</dbReference>
<gene>
    <name evidence="9" type="ORF">C6569_00080</name>
</gene>
<dbReference type="Pfam" id="PF01554">
    <property type="entry name" value="MatE"/>
    <property type="match status" value="2"/>
</dbReference>
<name>A0A2S0NHF9_9HYPH</name>
<comment type="subcellular location">
    <subcellularLocation>
        <location evidence="1">Cell inner membrane</location>
        <topology evidence="1">Multi-pass membrane protein</topology>
    </subcellularLocation>
</comment>
<dbReference type="KEGG" id="phr:C6569_00080"/>
<dbReference type="InterPro" id="IPR002528">
    <property type="entry name" value="MATE_fam"/>
</dbReference>
<feature type="transmembrane region" description="Helical" evidence="8">
    <location>
        <begin position="86"/>
        <end position="112"/>
    </location>
</feature>
<feature type="transmembrane region" description="Helical" evidence="8">
    <location>
        <begin position="41"/>
        <end position="66"/>
    </location>
</feature>
<evidence type="ECO:0000256" key="8">
    <source>
        <dbReference type="SAM" id="Phobius"/>
    </source>
</evidence>
<evidence type="ECO:0000313" key="9">
    <source>
        <dbReference type="EMBL" id="AVO47436.1"/>
    </source>
</evidence>
<evidence type="ECO:0000313" key="10">
    <source>
        <dbReference type="Proteomes" id="UP000237889"/>
    </source>
</evidence>
<sequence>MRHVIVMTLTGSVGLMAVFVVDLLNLFYIAQLGEQELAAAIGYAGTVLFFLTSFAIGLSIAGTALVSRALGAGDRDKARRLATSSLIGMAVAMAVLSATMLPASTFFLASLGASGRTLAIADRFLWMVVPASAFLGLGMMYSAILRAVGDAKRAMWVTLTGGVVTAILDPLFIFGFGLGVDGAAVTSIISRCAMAYMGLRGVTLVHRLTARPVLSDVLGDIRPIAAIAVPAVLTNIATPVGNGIVTAMIARYGDGAVAGWAVLGRLVPVAFGAFFALSGSVGPIMGQNVGARQFARVRQTLVDALVFLSLYGVAVWLVLLVLSPQVVRLFDATGTAAAVIAFFCIYASLGWAFNGAVFVGNAAFNNLGFPTYSTALNWARATVGTVPFAMAGAWIAGPDYGAQGIIAGQAAGGILFGILSMVICFRVIDRMATRPPTDPPAPAGPPSGLSPFTSGKGATAGT</sequence>
<feature type="compositionally biased region" description="Pro residues" evidence="7">
    <location>
        <begin position="436"/>
        <end position="445"/>
    </location>
</feature>
<keyword evidence="3" id="KW-1003">Cell membrane</keyword>
<evidence type="ECO:0000256" key="5">
    <source>
        <dbReference type="ARBA" id="ARBA00022989"/>
    </source>
</evidence>
<feature type="transmembrane region" description="Helical" evidence="8">
    <location>
        <begin position="402"/>
        <end position="425"/>
    </location>
</feature>
<feature type="transmembrane region" description="Helical" evidence="8">
    <location>
        <begin position="224"/>
        <end position="250"/>
    </location>
</feature>
<keyword evidence="4 8" id="KW-0812">Transmembrane</keyword>
<proteinExistence type="predicted"/>
<keyword evidence="10" id="KW-1185">Reference proteome</keyword>
<feature type="transmembrane region" description="Helical" evidence="8">
    <location>
        <begin position="184"/>
        <end position="203"/>
    </location>
</feature>
<evidence type="ECO:0000256" key="6">
    <source>
        <dbReference type="ARBA" id="ARBA00023136"/>
    </source>
</evidence>
<keyword evidence="5 8" id="KW-1133">Transmembrane helix</keyword>
<feature type="transmembrane region" description="Helical" evidence="8">
    <location>
        <begin position="7"/>
        <end position="29"/>
    </location>
</feature>
<dbReference type="OrthoDB" id="9806302at2"/>
<dbReference type="PIRSF" id="PIRSF006603">
    <property type="entry name" value="DinF"/>
    <property type="match status" value="1"/>
</dbReference>